<feature type="compositionally biased region" description="Basic and acidic residues" evidence="1">
    <location>
        <begin position="61"/>
        <end position="90"/>
    </location>
</feature>
<dbReference type="Proteomes" id="UP000053029">
    <property type="component" value="Unassembled WGS sequence"/>
</dbReference>
<dbReference type="VEuPathDB" id="FungiDB:Z517_09893"/>
<accession>A0A0D2ET96</accession>
<organism evidence="2 3">
    <name type="scientific">Fonsecaea pedrosoi CBS 271.37</name>
    <dbReference type="NCBI Taxonomy" id="1442368"/>
    <lineage>
        <taxon>Eukaryota</taxon>
        <taxon>Fungi</taxon>
        <taxon>Dikarya</taxon>
        <taxon>Ascomycota</taxon>
        <taxon>Pezizomycotina</taxon>
        <taxon>Eurotiomycetes</taxon>
        <taxon>Chaetothyriomycetidae</taxon>
        <taxon>Chaetothyriales</taxon>
        <taxon>Herpotrichiellaceae</taxon>
        <taxon>Fonsecaea</taxon>
    </lineage>
</organism>
<name>A0A0D2ET96_9EURO</name>
<dbReference type="OrthoDB" id="4156646at2759"/>
<reference evidence="2 3" key="1">
    <citation type="submission" date="2015-01" db="EMBL/GenBank/DDBJ databases">
        <title>The Genome Sequence of Fonsecaea pedrosoi CBS 271.37.</title>
        <authorList>
            <consortium name="The Broad Institute Genomics Platform"/>
            <person name="Cuomo C."/>
            <person name="de Hoog S."/>
            <person name="Gorbushina A."/>
            <person name="Stielow B."/>
            <person name="Teixiera M."/>
            <person name="Abouelleil A."/>
            <person name="Chapman S.B."/>
            <person name="Priest M."/>
            <person name="Young S.K."/>
            <person name="Wortman J."/>
            <person name="Nusbaum C."/>
            <person name="Birren B."/>
        </authorList>
    </citation>
    <scope>NUCLEOTIDE SEQUENCE [LARGE SCALE GENOMIC DNA]</scope>
    <source>
        <strain evidence="2 3">CBS 271.37</strain>
    </source>
</reference>
<dbReference type="EMBL" id="KN846974">
    <property type="protein sequence ID" value="KIW77447.1"/>
    <property type="molecule type" value="Genomic_DNA"/>
</dbReference>
<dbReference type="GeneID" id="25309383"/>
<keyword evidence="3" id="KW-1185">Reference proteome</keyword>
<feature type="region of interest" description="Disordered" evidence="1">
    <location>
        <begin position="56"/>
        <end position="90"/>
    </location>
</feature>
<sequence>MSSEDDYDYTQHSTANTREKYSFLYPIGAGSSSGSTDYSSFREVAFLDRYRENVSIPPDGYARHREEKRVASADNDRAARDREGVGSKGRDWAYTKSDWRHWDSKRHG</sequence>
<evidence type="ECO:0000256" key="1">
    <source>
        <dbReference type="SAM" id="MobiDB-lite"/>
    </source>
</evidence>
<proteinExistence type="predicted"/>
<dbReference type="AlphaFoldDB" id="A0A0D2ET96"/>
<gene>
    <name evidence="2" type="ORF">Z517_09893</name>
</gene>
<evidence type="ECO:0000313" key="3">
    <source>
        <dbReference type="Proteomes" id="UP000053029"/>
    </source>
</evidence>
<dbReference type="RefSeq" id="XP_013281255.1">
    <property type="nucleotide sequence ID" value="XM_013425801.1"/>
</dbReference>
<dbReference type="HOGENOM" id="CLU_151401_0_0_1"/>
<evidence type="ECO:0000313" key="2">
    <source>
        <dbReference type="EMBL" id="KIW77447.1"/>
    </source>
</evidence>
<protein>
    <submittedName>
        <fullName evidence="2">Uncharacterized protein</fullName>
    </submittedName>
</protein>